<keyword evidence="1" id="KW-0614">Plasmid</keyword>
<sequence>MKSRVYFLNARERRFMIRITSTNEGYTARVMEEVSGGQVVPVALNLPPRSEIDPAEFYRNRAKYRSELVLQVNEELLVWRVTSLTPEQASEDNDAYIRANLAGWKGGYPLESKDDMDDWNIREL</sequence>
<dbReference type="OrthoDB" id="9134136at2"/>
<reference evidence="2" key="1">
    <citation type="submission" date="2016-06" db="EMBL/GenBank/DDBJ databases">
        <authorList>
            <person name="Xu Y."/>
            <person name="Nagy A."/>
            <person name="Yan X."/>
            <person name="Kim S.W."/>
            <person name="Haley B."/>
            <person name="Liu N.T."/>
            <person name="Nou X."/>
        </authorList>
    </citation>
    <scope>NUCLEOTIDE SEQUENCE [LARGE SCALE GENOMIC DNA]</scope>
    <source>
        <strain evidence="2">ATCC 49129</strain>
        <plasmid evidence="2">pri-1</plasmid>
    </source>
</reference>
<organism evidence="1 2">
    <name type="scientific">Ralstonia insidiosa</name>
    <dbReference type="NCBI Taxonomy" id="190721"/>
    <lineage>
        <taxon>Bacteria</taxon>
        <taxon>Pseudomonadati</taxon>
        <taxon>Pseudomonadota</taxon>
        <taxon>Betaproteobacteria</taxon>
        <taxon>Burkholderiales</taxon>
        <taxon>Burkholderiaceae</taxon>
        <taxon>Ralstonia</taxon>
    </lineage>
</organism>
<geneLocation type="plasmid" evidence="2">
    <name>pri-1</name>
</geneLocation>
<evidence type="ECO:0000313" key="1">
    <source>
        <dbReference type="EMBL" id="ANJ76499.1"/>
    </source>
</evidence>
<dbReference type="Proteomes" id="UP000078572">
    <property type="component" value="Plasmid pRI-1"/>
</dbReference>
<evidence type="ECO:0000313" key="2">
    <source>
        <dbReference type="Proteomes" id="UP000078572"/>
    </source>
</evidence>
<keyword evidence="2" id="KW-1185">Reference proteome</keyword>
<dbReference type="EMBL" id="CP016024">
    <property type="protein sequence ID" value="ANJ76499.1"/>
    <property type="molecule type" value="Genomic_DNA"/>
</dbReference>
<gene>
    <name evidence="1" type="ORF">A9Y76_28330</name>
</gene>
<proteinExistence type="predicted"/>
<dbReference type="AlphaFoldDB" id="A0A192A7Y7"/>
<accession>A0A192A7Y7</accession>
<name>A0A192A7Y7_9RALS</name>
<protein>
    <submittedName>
        <fullName evidence="1">Uncharacterized protein</fullName>
    </submittedName>
</protein>